<dbReference type="EMBL" id="CP043329">
    <property type="protein sequence ID" value="QEK51803.1"/>
    <property type="molecule type" value="Genomic_DNA"/>
</dbReference>
<organism evidence="1 2">
    <name type="scientific">Pedobacter aquae</name>
    <dbReference type="NCBI Taxonomy" id="2605747"/>
    <lineage>
        <taxon>Bacteria</taxon>
        <taxon>Pseudomonadati</taxon>
        <taxon>Bacteroidota</taxon>
        <taxon>Sphingobacteriia</taxon>
        <taxon>Sphingobacteriales</taxon>
        <taxon>Sphingobacteriaceae</taxon>
        <taxon>Pedobacter</taxon>
    </lineage>
</organism>
<dbReference type="Proteomes" id="UP000323653">
    <property type="component" value="Chromosome"/>
</dbReference>
<reference evidence="1 2" key="1">
    <citation type="submission" date="2019-08" db="EMBL/GenBank/DDBJ databases">
        <title>Pedobacter sp. nov., isolated from Han river, South Korea.</title>
        <authorList>
            <person name="Lee D.-H."/>
            <person name="Kim Y.-S."/>
            <person name="Hwang E.-M."/>
            <person name="Le Tran T.C."/>
            <person name="Cha C.-J."/>
        </authorList>
    </citation>
    <scope>NUCLEOTIDE SEQUENCE [LARGE SCALE GENOMIC DNA]</scope>
    <source>
        <strain evidence="1 2">CJ43</strain>
    </source>
</reference>
<proteinExistence type="predicted"/>
<sequence>MKNLIKLITCLPVIIFLSAASCKKDEIDAGFTCKVNGERWRPFANDFKLQETECHLTNNNEELFIYARNTSRNEAIGFGVFTKGTKIKVGKYNLDQKQIMRGFFDERIPGEDFRTGNGYVGILDIITIDETNKRMTGTFFYDAYNEKTKQTVKITSGTFNLKYVNF</sequence>
<gene>
    <name evidence="1" type="ORF">FYC62_09195</name>
</gene>
<keyword evidence="2" id="KW-1185">Reference proteome</keyword>
<accession>A0A5C0VJ46</accession>
<dbReference type="RefSeq" id="WP_149074719.1">
    <property type="nucleotide sequence ID" value="NZ_CP043329.1"/>
</dbReference>
<evidence type="ECO:0008006" key="3">
    <source>
        <dbReference type="Google" id="ProtNLM"/>
    </source>
</evidence>
<dbReference type="Pfam" id="PF19765">
    <property type="entry name" value="DUF6252"/>
    <property type="match status" value="1"/>
</dbReference>
<evidence type="ECO:0000313" key="2">
    <source>
        <dbReference type="Proteomes" id="UP000323653"/>
    </source>
</evidence>
<evidence type="ECO:0000313" key="1">
    <source>
        <dbReference type="EMBL" id="QEK51803.1"/>
    </source>
</evidence>
<dbReference type="PROSITE" id="PS51257">
    <property type="entry name" value="PROKAR_LIPOPROTEIN"/>
    <property type="match status" value="1"/>
</dbReference>
<dbReference type="KEGG" id="pej:FYC62_09195"/>
<protein>
    <recommendedName>
        <fullName evidence="3">Lipoprotein</fullName>
    </recommendedName>
</protein>
<dbReference type="AlphaFoldDB" id="A0A5C0VJ46"/>
<name>A0A5C0VJ46_9SPHI</name>
<dbReference type="InterPro" id="IPR046219">
    <property type="entry name" value="DUF6252"/>
</dbReference>